<dbReference type="InterPro" id="IPR004244">
    <property type="entry name" value="Transposase_22"/>
</dbReference>
<evidence type="ECO:0000313" key="7">
    <source>
        <dbReference type="Proteomes" id="UP000550707"/>
    </source>
</evidence>
<evidence type="ECO:0000259" key="4">
    <source>
        <dbReference type="Pfam" id="PF02994"/>
    </source>
</evidence>
<feature type="region of interest" description="Disordered" evidence="3">
    <location>
        <begin position="250"/>
        <end position="286"/>
    </location>
</feature>
<protein>
    <recommendedName>
        <fullName evidence="8">L1 transposable element RRM domain-containing protein</fullName>
    </recommendedName>
</protein>
<proteinExistence type="inferred from homology"/>
<comment type="caution">
    <text evidence="6">The sequence shown here is derived from an EMBL/GenBank/DDBJ whole genome shotgun (WGS) entry which is preliminary data.</text>
</comment>
<dbReference type="InterPro" id="IPR043636">
    <property type="entry name" value="L1_RRM_dom"/>
</dbReference>
<evidence type="ECO:0000313" key="6">
    <source>
        <dbReference type="EMBL" id="KAF6452900.1"/>
    </source>
</evidence>
<keyword evidence="7" id="KW-1185">Reference proteome</keyword>
<dbReference type="Gene3D" id="3.30.70.1820">
    <property type="entry name" value="L1 transposable element, RRM domain"/>
    <property type="match status" value="1"/>
</dbReference>
<feature type="domain" description="L1 transposable element trimerization" evidence="5">
    <location>
        <begin position="94"/>
        <end position="131"/>
    </location>
</feature>
<dbReference type="Pfam" id="PF02994">
    <property type="entry name" value="Transposase_22"/>
    <property type="match status" value="1"/>
</dbReference>
<dbReference type="InterPro" id="IPR035301">
    <property type="entry name" value="L1_trimer"/>
</dbReference>
<dbReference type="InParanoid" id="A0A7J8FYY0"/>
<accession>A0A7J8FYY0</accession>
<keyword evidence="2" id="KW-0175">Coiled coil</keyword>
<evidence type="ECO:0000259" key="5">
    <source>
        <dbReference type="Pfam" id="PF17489"/>
    </source>
</evidence>
<reference evidence="6 7" key="1">
    <citation type="journal article" date="2020" name="Nature">
        <title>Six reference-quality genomes reveal evolution of bat adaptations.</title>
        <authorList>
            <person name="Jebb D."/>
            <person name="Huang Z."/>
            <person name="Pippel M."/>
            <person name="Hughes G.M."/>
            <person name="Lavrichenko K."/>
            <person name="Devanna P."/>
            <person name="Winkler S."/>
            <person name="Jermiin L.S."/>
            <person name="Skirmuntt E.C."/>
            <person name="Katzourakis A."/>
            <person name="Burkitt-Gray L."/>
            <person name="Ray D.A."/>
            <person name="Sullivan K.A.M."/>
            <person name="Roscito J.G."/>
            <person name="Kirilenko B.M."/>
            <person name="Davalos L.M."/>
            <person name="Corthals A.P."/>
            <person name="Power M.L."/>
            <person name="Jones G."/>
            <person name="Ransome R.D."/>
            <person name="Dechmann D.K.N."/>
            <person name="Locatelli A.G."/>
            <person name="Puechmaille S.J."/>
            <person name="Fedrigo O."/>
            <person name="Jarvis E.D."/>
            <person name="Hiller M."/>
            <person name="Vernes S.C."/>
            <person name="Myers E.W."/>
            <person name="Teeling E.C."/>
        </authorList>
    </citation>
    <scope>NUCLEOTIDE SEQUENCE [LARGE SCALE GENOMIC DNA]</scope>
    <source>
        <strain evidence="6">MMolMol1</strain>
        <tissue evidence="6">Muscle</tissue>
    </source>
</reference>
<name>A0A7J8FYY0_MOLMO</name>
<sequence>MVRNRNKSQMKDQETSTEDEINEVQLSKLTELEFRVMMLRKLNSMCKDMSNMSKDIEMLKINHLEMKNQQEEMKNDISEMKNTLEGLKSRVGEAEDRISELEDRLEEINQSENQKEKKIKKQEESLRELWDKWKRNNIRIIGVPEEEESKRGLENIFKEIVTENFPNLVKEEGIQVQEAQRAPSKKNPNRPTPTHIVIKLPKIKDKERILKAARDKQQVTYKGNPIRLSADFSQETLQARREWHEVIKVMEKQGSESKTTLPSKAIVQNRRSNKELPRQNKAKGVH</sequence>
<evidence type="ECO:0000256" key="2">
    <source>
        <dbReference type="SAM" id="Coils"/>
    </source>
</evidence>
<evidence type="ECO:0000256" key="1">
    <source>
        <dbReference type="ARBA" id="ARBA00061640"/>
    </source>
</evidence>
<dbReference type="Pfam" id="PF17489">
    <property type="entry name" value="Tnp_22_trimer"/>
    <property type="match status" value="1"/>
</dbReference>
<dbReference type="AlphaFoldDB" id="A0A7J8FYY0"/>
<feature type="coiled-coil region" evidence="2">
    <location>
        <begin position="56"/>
        <end position="128"/>
    </location>
</feature>
<dbReference type="Gene3D" id="3.30.250.20">
    <property type="entry name" value="L1 transposable element, C-terminal domain"/>
    <property type="match status" value="1"/>
</dbReference>
<dbReference type="InterPro" id="IPR042566">
    <property type="entry name" value="L1_C"/>
</dbReference>
<feature type="domain" description="L1 transposable element RRM" evidence="4">
    <location>
        <begin position="135"/>
        <end position="231"/>
    </location>
</feature>
<comment type="similarity">
    <text evidence="1">Belongs to the transposase 22 family.</text>
</comment>
<evidence type="ECO:0008006" key="8">
    <source>
        <dbReference type="Google" id="ProtNLM"/>
    </source>
</evidence>
<dbReference type="Proteomes" id="UP000550707">
    <property type="component" value="Unassembled WGS sequence"/>
</dbReference>
<dbReference type="EMBL" id="JACASF010000010">
    <property type="protein sequence ID" value="KAF6452900.1"/>
    <property type="molecule type" value="Genomic_DNA"/>
</dbReference>
<organism evidence="6 7">
    <name type="scientific">Molossus molossus</name>
    <name type="common">Pallas' mastiff bat</name>
    <name type="synonym">Vespertilio molossus</name>
    <dbReference type="NCBI Taxonomy" id="27622"/>
    <lineage>
        <taxon>Eukaryota</taxon>
        <taxon>Metazoa</taxon>
        <taxon>Chordata</taxon>
        <taxon>Craniata</taxon>
        <taxon>Vertebrata</taxon>
        <taxon>Euteleostomi</taxon>
        <taxon>Mammalia</taxon>
        <taxon>Eutheria</taxon>
        <taxon>Laurasiatheria</taxon>
        <taxon>Chiroptera</taxon>
        <taxon>Yangochiroptera</taxon>
        <taxon>Molossidae</taxon>
        <taxon>Molossus</taxon>
    </lineage>
</organism>
<dbReference type="PANTHER" id="PTHR11505">
    <property type="entry name" value="L1 TRANSPOSABLE ELEMENT-RELATED"/>
    <property type="match status" value="1"/>
</dbReference>
<evidence type="ECO:0000256" key="3">
    <source>
        <dbReference type="SAM" id="MobiDB-lite"/>
    </source>
</evidence>
<dbReference type="FunFam" id="3.30.70.1820:FF:000002">
    <property type="entry name" value="LINE-1 retrotransposable element ORF1 protein"/>
    <property type="match status" value="1"/>
</dbReference>
<gene>
    <name evidence="6" type="ORF">HJG59_008207</name>
</gene>
<dbReference type="Gene3D" id="1.20.5.390">
    <property type="entry name" value="L1 transposable element, trimerization domain"/>
    <property type="match status" value="1"/>
</dbReference>